<name>A0A1M6PBD1_9BACT</name>
<protein>
    <submittedName>
        <fullName evidence="6">Transcriptional regulator, TetR family</fullName>
    </submittedName>
</protein>
<evidence type="ECO:0000256" key="2">
    <source>
        <dbReference type="ARBA" id="ARBA00023125"/>
    </source>
</evidence>
<dbReference type="InterPro" id="IPR050109">
    <property type="entry name" value="HTH-type_TetR-like_transc_reg"/>
</dbReference>
<organism evidence="6 7">
    <name type="scientific">Desulfatibacillum alkenivorans DSM 16219</name>
    <dbReference type="NCBI Taxonomy" id="1121393"/>
    <lineage>
        <taxon>Bacteria</taxon>
        <taxon>Pseudomonadati</taxon>
        <taxon>Thermodesulfobacteriota</taxon>
        <taxon>Desulfobacteria</taxon>
        <taxon>Desulfobacterales</taxon>
        <taxon>Desulfatibacillaceae</taxon>
        <taxon>Desulfatibacillum</taxon>
    </lineage>
</organism>
<dbReference type="STRING" id="1121393.SAMN02745216_02781"/>
<proteinExistence type="predicted"/>
<evidence type="ECO:0000256" key="1">
    <source>
        <dbReference type="ARBA" id="ARBA00023015"/>
    </source>
</evidence>
<evidence type="ECO:0000313" key="6">
    <source>
        <dbReference type="EMBL" id="SHK05279.1"/>
    </source>
</evidence>
<accession>A0A1M6PBD1</accession>
<dbReference type="InterPro" id="IPR036271">
    <property type="entry name" value="Tet_transcr_reg_TetR-rel_C_sf"/>
</dbReference>
<keyword evidence="7" id="KW-1185">Reference proteome</keyword>
<dbReference type="SUPFAM" id="SSF48498">
    <property type="entry name" value="Tetracyclin repressor-like, C-terminal domain"/>
    <property type="match status" value="1"/>
</dbReference>
<reference evidence="7" key="1">
    <citation type="submission" date="2016-11" db="EMBL/GenBank/DDBJ databases">
        <authorList>
            <person name="Varghese N."/>
            <person name="Submissions S."/>
        </authorList>
    </citation>
    <scope>NUCLEOTIDE SEQUENCE [LARGE SCALE GENOMIC DNA]</scope>
    <source>
        <strain evidence="7">DSM 16219</strain>
    </source>
</reference>
<evidence type="ECO:0000256" key="3">
    <source>
        <dbReference type="ARBA" id="ARBA00023163"/>
    </source>
</evidence>
<evidence type="ECO:0000259" key="5">
    <source>
        <dbReference type="PROSITE" id="PS50977"/>
    </source>
</evidence>
<dbReference type="InterPro" id="IPR001647">
    <property type="entry name" value="HTH_TetR"/>
</dbReference>
<keyword evidence="3" id="KW-0804">Transcription</keyword>
<dbReference type="Pfam" id="PF00440">
    <property type="entry name" value="TetR_N"/>
    <property type="match status" value="1"/>
</dbReference>
<dbReference type="OrthoDB" id="5431414at2"/>
<dbReference type="Gene3D" id="1.10.357.10">
    <property type="entry name" value="Tetracycline Repressor, domain 2"/>
    <property type="match status" value="1"/>
</dbReference>
<dbReference type="AlphaFoldDB" id="A0A1M6PBD1"/>
<sequence>MRKELRIERKNKLLQAAAEVFAEKGYAGASISDVAARAGMGKGTVYGYFPSKEDLFFDVFFWYALQLMTDIHLNFFNGRLSVREACLRFTSELVERMIESIKMYPLTLEFWSAAASGGLRDRLKQAMSRMYCDYRNLIGSMIQQGIETDEFLPETDVEGLSAGIMGAIDALGLQFWMDPDFDIRGAAEQTMAAILNGISVHPETGDKG</sequence>
<dbReference type="PANTHER" id="PTHR30055:SF211">
    <property type="entry name" value="TRANSCRIPTIONAL REGULATOR, TETR FAMILY"/>
    <property type="match status" value="1"/>
</dbReference>
<dbReference type="FunFam" id="1.10.10.60:FF:000141">
    <property type="entry name" value="TetR family transcriptional regulator"/>
    <property type="match status" value="1"/>
</dbReference>
<dbReference type="GO" id="GO:0000976">
    <property type="term" value="F:transcription cis-regulatory region binding"/>
    <property type="evidence" value="ECO:0007669"/>
    <property type="project" value="TreeGrafter"/>
</dbReference>
<evidence type="ECO:0000256" key="4">
    <source>
        <dbReference type="PROSITE-ProRule" id="PRU00335"/>
    </source>
</evidence>
<dbReference type="PRINTS" id="PR00455">
    <property type="entry name" value="HTHTETR"/>
</dbReference>
<feature type="DNA-binding region" description="H-T-H motif" evidence="4">
    <location>
        <begin position="30"/>
        <end position="49"/>
    </location>
</feature>
<feature type="domain" description="HTH tetR-type" evidence="5">
    <location>
        <begin position="7"/>
        <end position="67"/>
    </location>
</feature>
<dbReference type="EMBL" id="FQZU01000017">
    <property type="protein sequence ID" value="SHK05279.1"/>
    <property type="molecule type" value="Genomic_DNA"/>
</dbReference>
<dbReference type="SUPFAM" id="SSF46689">
    <property type="entry name" value="Homeodomain-like"/>
    <property type="match status" value="1"/>
</dbReference>
<keyword evidence="2 4" id="KW-0238">DNA-binding</keyword>
<dbReference type="GO" id="GO:0003700">
    <property type="term" value="F:DNA-binding transcription factor activity"/>
    <property type="evidence" value="ECO:0007669"/>
    <property type="project" value="TreeGrafter"/>
</dbReference>
<gene>
    <name evidence="6" type="ORF">SAMN02745216_02781</name>
</gene>
<dbReference type="InterPro" id="IPR009057">
    <property type="entry name" value="Homeodomain-like_sf"/>
</dbReference>
<dbReference type="RefSeq" id="WP_073476774.1">
    <property type="nucleotide sequence ID" value="NZ_FQZU01000017.1"/>
</dbReference>
<dbReference type="Proteomes" id="UP000183994">
    <property type="component" value="Unassembled WGS sequence"/>
</dbReference>
<dbReference type="PANTHER" id="PTHR30055">
    <property type="entry name" value="HTH-TYPE TRANSCRIPTIONAL REGULATOR RUTR"/>
    <property type="match status" value="1"/>
</dbReference>
<evidence type="ECO:0000313" key="7">
    <source>
        <dbReference type="Proteomes" id="UP000183994"/>
    </source>
</evidence>
<dbReference type="Gene3D" id="1.10.10.60">
    <property type="entry name" value="Homeodomain-like"/>
    <property type="match status" value="1"/>
</dbReference>
<keyword evidence="1" id="KW-0805">Transcription regulation</keyword>
<dbReference type="PROSITE" id="PS50977">
    <property type="entry name" value="HTH_TETR_2"/>
    <property type="match status" value="1"/>
</dbReference>